<comment type="caution">
    <text evidence="1">The sequence shown here is derived from an EMBL/GenBank/DDBJ whole genome shotgun (WGS) entry which is preliminary data.</text>
</comment>
<dbReference type="EMBL" id="BARS01036839">
    <property type="protein sequence ID" value="GAG19493.1"/>
    <property type="molecule type" value="Genomic_DNA"/>
</dbReference>
<dbReference type="AlphaFoldDB" id="X0W4H6"/>
<reference evidence="1" key="1">
    <citation type="journal article" date="2014" name="Front. Microbiol.">
        <title>High frequency of phylogenetically diverse reductive dehalogenase-homologous genes in deep subseafloor sedimentary metagenomes.</title>
        <authorList>
            <person name="Kawai M."/>
            <person name="Futagami T."/>
            <person name="Toyoda A."/>
            <person name="Takaki Y."/>
            <person name="Nishi S."/>
            <person name="Hori S."/>
            <person name="Arai W."/>
            <person name="Tsubouchi T."/>
            <person name="Morono Y."/>
            <person name="Uchiyama I."/>
            <person name="Ito T."/>
            <person name="Fujiyama A."/>
            <person name="Inagaki F."/>
            <person name="Takami H."/>
        </authorList>
    </citation>
    <scope>NUCLEOTIDE SEQUENCE</scope>
    <source>
        <strain evidence="1">Expedition CK06-06</strain>
    </source>
</reference>
<protein>
    <submittedName>
        <fullName evidence="1">Uncharacterized protein</fullName>
    </submittedName>
</protein>
<proteinExistence type="predicted"/>
<organism evidence="1">
    <name type="scientific">marine sediment metagenome</name>
    <dbReference type="NCBI Taxonomy" id="412755"/>
    <lineage>
        <taxon>unclassified sequences</taxon>
        <taxon>metagenomes</taxon>
        <taxon>ecological metagenomes</taxon>
    </lineage>
</organism>
<feature type="non-terminal residue" evidence="1">
    <location>
        <position position="1"/>
    </location>
</feature>
<accession>X0W4H6</accession>
<name>X0W4H6_9ZZZZ</name>
<sequence length="83" mass="9623">LSFEAELTKARKAIHFLLGQTENIQAKLENAAPLTVDIGLHLEWLRAVNKNLSAIKMCLENEIAIFRHQRIILWADYGYNRLY</sequence>
<gene>
    <name evidence="1" type="ORF">S01H1_56563</name>
</gene>
<evidence type="ECO:0000313" key="1">
    <source>
        <dbReference type="EMBL" id="GAG19493.1"/>
    </source>
</evidence>